<sequence>MNNFMEYKYTIIATLSFSIFICMQPYFSHAQNVSVTHETRRSFIEKLPKPQQSAFDDRSTDVYIVNELTNPPTSMILVAKGIERGKWKAGGYWGNAGPSNIIAPGSAGKAATTSTAWLFGSGGWAKYKVQDDGTLLTFRWYNPYLGLPEYSNTSSKKNYYFERREEEGKNARIIWYIKRKSPIKNYSVVITADPQPWRLESGDPNAESNREPWIKANKKVANAIETHAAAFYIINGDLTEYGRPQTYQDYADVYKSIVYPLYEGLGNHDYYNNIRDCTIPISNLSKDACAVSAVKRMFQEIRKYSSALPEFNTHEANRRFISHNVMRHVIKGSLSYSWDYGDIHYVQLQNYPTYTATLYDGQTRVIITKALKWLDQDLAAADRRGKVTILNFHDARPYFKDNDSHFLHPQNAKDLAVFKSIIQRHNVKAIFVGHAHGQFSCRARDDKVFGNIPVYTAGALFKGDYYLVNVWGKNIHVKAYNGKTGKPALVKDLGLNGSKVKWWRSCSNL</sequence>
<evidence type="ECO:0000313" key="3">
    <source>
        <dbReference type="Proteomes" id="UP001500864"/>
    </source>
</evidence>
<dbReference type="InterPro" id="IPR051918">
    <property type="entry name" value="STPP_CPPED1"/>
</dbReference>
<dbReference type="EMBL" id="BAABIZ010000048">
    <property type="protein sequence ID" value="GAA5112100.1"/>
    <property type="molecule type" value="Genomic_DNA"/>
</dbReference>
<feature type="domain" description="Calcineurin-like phosphoesterase" evidence="1">
    <location>
        <begin position="188"/>
        <end position="437"/>
    </location>
</feature>
<keyword evidence="3" id="KW-1185">Reference proteome</keyword>
<evidence type="ECO:0000259" key="1">
    <source>
        <dbReference type="Pfam" id="PF00149"/>
    </source>
</evidence>
<dbReference type="InterPro" id="IPR029052">
    <property type="entry name" value="Metallo-depent_PP-like"/>
</dbReference>
<dbReference type="InterPro" id="IPR004843">
    <property type="entry name" value="Calcineurin-like_PHP"/>
</dbReference>
<proteinExistence type="predicted"/>
<organism evidence="2 3">
    <name type="scientific">Bartonella jaculi</name>
    <dbReference type="NCBI Taxonomy" id="686226"/>
    <lineage>
        <taxon>Bacteria</taxon>
        <taxon>Pseudomonadati</taxon>
        <taxon>Pseudomonadota</taxon>
        <taxon>Alphaproteobacteria</taxon>
        <taxon>Hyphomicrobiales</taxon>
        <taxon>Bartonellaceae</taxon>
        <taxon>Bartonella</taxon>
    </lineage>
</organism>
<dbReference type="PANTHER" id="PTHR43143:SF1">
    <property type="entry name" value="SERINE_THREONINE-PROTEIN PHOSPHATASE CPPED1"/>
    <property type="match status" value="1"/>
</dbReference>
<name>A0ABP9NCW9_9HYPH</name>
<accession>A0ABP9NCW9</accession>
<protein>
    <recommendedName>
        <fullName evidence="1">Calcineurin-like phosphoesterase domain-containing protein</fullName>
    </recommendedName>
</protein>
<reference evidence="3" key="1">
    <citation type="journal article" date="2019" name="Int. J. Syst. Evol. Microbiol.">
        <title>The Global Catalogue of Microorganisms (GCM) 10K type strain sequencing project: providing services to taxonomists for standard genome sequencing and annotation.</title>
        <authorList>
            <consortium name="The Broad Institute Genomics Platform"/>
            <consortium name="The Broad Institute Genome Sequencing Center for Infectious Disease"/>
            <person name="Wu L."/>
            <person name="Ma J."/>
        </authorList>
    </citation>
    <scope>NUCLEOTIDE SEQUENCE [LARGE SCALE GENOMIC DNA]</scope>
    <source>
        <strain evidence="3">JCM 17712</strain>
    </source>
</reference>
<dbReference type="SUPFAM" id="SSF56300">
    <property type="entry name" value="Metallo-dependent phosphatases"/>
    <property type="match status" value="1"/>
</dbReference>
<dbReference type="PANTHER" id="PTHR43143">
    <property type="entry name" value="METALLOPHOSPHOESTERASE, CALCINEURIN SUPERFAMILY"/>
    <property type="match status" value="1"/>
</dbReference>
<comment type="caution">
    <text evidence="2">The sequence shown here is derived from an EMBL/GenBank/DDBJ whole genome shotgun (WGS) entry which is preliminary data.</text>
</comment>
<dbReference type="Gene3D" id="2.60.270.50">
    <property type="match status" value="1"/>
</dbReference>
<evidence type="ECO:0000313" key="2">
    <source>
        <dbReference type="EMBL" id="GAA5112100.1"/>
    </source>
</evidence>
<gene>
    <name evidence="2" type="ORF">GCM10023261_16650</name>
</gene>
<dbReference type="Pfam" id="PF00149">
    <property type="entry name" value="Metallophos"/>
    <property type="match status" value="1"/>
</dbReference>
<dbReference type="Proteomes" id="UP001500864">
    <property type="component" value="Unassembled WGS sequence"/>
</dbReference>
<dbReference type="Gene3D" id="3.60.21.10">
    <property type="match status" value="1"/>
</dbReference>